<dbReference type="Gene3D" id="3.60.21.10">
    <property type="match status" value="1"/>
</dbReference>
<dbReference type="InterPro" id="IPR050535">
    <property type="entry name" value="DNA_Repair-Maintenance_Comp"/>
</dbReference>
<dbReference type="InterPro" id="IPR041796">
    <property type="entry name" value="Mre11_N"/>
</dbReference>
<accession>D6SQ53</accession>
<dbReference type="InterPro" id="IPR004843">
    <property type="entry name" value="Calcineurin-like_PHP"/>
</dbReference>
<dbReference type="RefSeq" id="WP_008870193.1">
    <property type="nucleotide sequence ID" value="NZ_ACJN02000002.1"/>
</dbReference>
<dbReference type="OrthoDB" id="9773856at2"/>
<dbReference type="Proteomes" id="UP000005496">
    <property type="component" value="Unassembled WGS sequence"/>
</dbReference>
<dbReference type="SUPFAM" id="SSF56300">
    <property type="entry name" value="Metallo-dependent phosphatases"/>
    <property type="match status" value="1"/>
</dbReference>
<sequence length="423" mass="47008">MLTFIHAADIHLDSPLHGLSRYEGAPAREIRQATRKALDNLVNYVLEHRIPLLLIAGDLYDGDCPDFQTPLHFSAQMSRLREAGTRVALIRGNHDAQNRMTKSLRLPDNVFTFSAARPATWKLEDLGTAVHGQSYDREAVLENLALNYPDPVPGMFNIGLLHTSLSGTPEHSGYAPCTLNQLLAKGYDYWALGHIHRHEILHRDPPVIFSGCIQGRHIREPGGKGCMRVDVDPSGRINIERVELDVLRWQHMELDVSGLKTRGAVLDLVSRELENISAARDSEKLLGLRLTLKGTTGAFSDIMHDFAGLQAEIRNLATDISGQTIWVEKIFNQCTPALDWEEIKASGTALAHLAGYMQALEQDPELFKSLDLDLTELRAKLGGTGVELPDLDDPHTRQEYVSRCRDMVMTLLARDMSSTGNGS</sequence>
<evidence type="ECO:0000259" key="2">
    <source>
        <dbReference type="Pfam" id="PF00149"/>
    </source>
</evidence>
<keyword evidence="4" id="KW-1185">Reference proteome</keyword>
<protein>
    <submittedName>
        <fullName evidence="3">Metallophosphoesterase</fullName>
    </submittedName>
</protein>
<evidence type="ECO:0000313" key="4">
    <source>
        <dbReference type="Proteomes" id="UP000005496"/>
    </source>
</evidence>
<dbReference type="GO" id="GO:0016787">
    <property type="term" value="F:hydrolase activity"/>
    <property type="evidence" value="ECO:0007669"/>
    <property type="project" value="UniProtKB-KW"/>
</dbReference>
<comment type="caution">
    <text evidence="3">The sequence shown here is derived from an EMBL/GenBank/DDBJ whole genome shotgun (WGS) entry which is preliminary data.</text>
</comment>
<dbReference type="PIRSF" id="PIRSF033091">
    <property type="entry name" value="Pesterase_YhaO"/>
    <property type="match status" value="1"/>
</dbReference>
<dbReference type="AlphaFoldDB" id="D6SQ53"/>
<feature type="domain" description="Calcineurin-like phosphoesterase" evidence="2">
    <location>
        <begin position="3"/>
        <end position="197"/>
    </location>
</feature>
<dbReference type="InterPro" id="IPR014576">
    <property type="entry name" value="Pesterase_YhaO"/>
</dbReference>
<name>D6SQ53_9BACT</name>
<dbReference type="eggNOG" id="COG0420">
    <property type="taxonomic scope" value="Bacteria"/>
</dbReference>
<organism evidence="3 4">
    <name type="scientific">Desulfonatronospira thiodismutans ASO3-1</name>
    <dbReference type="NCBI Taxonomy" id="555779"/>
    <lineage>
        <taxon>Bacteria</taxon>
        <taxon>Pseudomonadati</taxon>
        <taxon>Thermodesulfobacteriota</taxon>
        <taxon>Desulfovibrionia</taxon>
        <taxon>Desulfovibrionales</taxon>
        <taxon>Desulfonatronovibrionaceae</taxon>
        <taxon>Desulfonatronospira</taxon>
    </lineage>
</organism>
<dbReference type="EMBL" id="ACJN02000002">
    <property type="protein sequence ID" value="EFI34879.1"/>
    <property type="molecule type" value="Genomic_DNA"/>
</dbReference>
<reference evidence="3" key="1">
    <citation type="submission" date="2010-05" db="EMBL/GenBank/DDBJ databases">
        <title>The draft genome of Desulfonatronospira thiodismutans ASO3-1.</title>
        <authorList>
            <consortium name="US DOE Joint Genome Institute (JGI-PGF)"/>
            <person name="Lucas S."/>
            <person name="Copeland A."/>
            <person name="Lapidus A."/>
            <person name="Cheng J.-F."/>
            <person name="Bruce D."/>
            <person name="Goodwin L."/>
            <person name="Pitluck S."/>
            <person name="Chertkov O."/>
            <person name="Brettin T."/>
            <person name="Detter J.C."/>
            <person name="Han C."/>
            <person name="Land M.L."/>
            <person name="Hauser L."/>
            <person name="Kyrpides N."/>
            <person name="Mikhailova N."/>
            <person name="Muyzer G."/>
            <person name="Woyke T."/>
        </authorList>
    </citation>
    <scope>NUCLEOTIDE SEQUENCE [LARGE SCALE GENOMIC DNA]</scope>
    <source>
        <strain evidence="3">ASO3-1</strain>
    </source>
</reference>
<dbReference type="InterPro" id="IPR029052">
    <property type="entry name" value="Metallo-depent_PP-like"/>
</dbReference>
<keyword evidence="1" id="KW-0378">Hydrolase</keyword>
<proteinExistence type="predicted"/>
<evidence type="ECO:0000313" key="3">
    <source>
        <dbReference type="EMBL" id="EFI34879.1"/>
    </source>
</evidence>
<dbReference type="PANTHER" id="PTHR30337:SF7">
    <property type="entry name" value="PHOSPHOESTERASE"/>
    <property type="match status" value="1"/>
</dbReference>
<dbReference type="Pfam" id="PF00149">
    <property type="entry name" value="Metallophos"/>
    <property type="match status" value="1"/>
</dbReference>
<dbReference type="CDD" id="cd00840">
    <property type="entry name" value="MPP_Mre11_N"/>
    <property type="match status" value="1"/>
</dbReference>
<gene>
    <name evidence="3" type="ORF">Dthio_PD2270</name>
</gene>
<evidence type="ECO:0000256" key="1">
    <source>
        <dbReference type="ARBA" id="ARBA00022801"/>
    </source>
</evidence>
<dbReference type="PANTHER" id="PTHR30337">
    <property type="entry name" value="COMPONENT OF ATP-DEPENDENT DSDNA EXONUCLEASE"/>
    <property type="match status" value="1"/>
</dbReference>